<keyword evidence="3" id="KW-1185">Reference proteome</keyword>
<dbReference type="EMBL" id="MNCJ02000319">
    <property type="protein sequence ID" value="KAF5809740.1"/>
    <property type="molecule type" value="Genomic_DNA"/>
</dbReference>
<evidence type="ECO:0000313" key="2">
    <source>
        <dbReference type="EMBL" id="KAF5809740.1"/>
    </source>
</evidence>
<feature type="compositionally biased region" description="Polar residues" evidence="1">
    <location>
        <begin position="56"/>
        <end position="71"/>
    </location>
</feature>
<dbReference type="AlphaFoldDB" id="A0A9K3J8A6"/>
<name>A0A9K3J8A6_HELAN</name>
<reference evidence="2" key="2">
    <citation type="submission" date="2020-06" db="EMBL/GenBank/DDBJ databases">
        <title>Helianthus annuus Genome sequencing and assembly Release 2.</title>
        <authorList>
            <person name="Gouzy J."/>
            <person name="Langlade N."/>
            <person name="Munos S."/>
        </authorList>
    </citation>
    <scope>NUCLEOTIDE SEQUENCE</scope>
    <source>
        <tissue evidence="2">Leaves</tissue>
    </source>
</reference>
<evidence type="ECO:0000313" key="3">
    <source>
        <dbReference type="Proteomes" id="UP000215914"/>
    </source>
</evidence>
<dbReference type="Proteomes" id="UP000215914">
    <property type="component" value="Unassembled WGS sequence"/>
</dbReference>
<dbReference type="Gramene" id="mRNA:HanXRQr2_Chr04g0160911">
    <property type="protein sequence ID" value="CDS:HanXRQr2_Chr04g0160911.1"/>
    <property type="gene ID" value="HanXRQr2_Chr04g0160911"/>
</dbReference>
<sequence>MVRYYTTHAHAQLARKISFICEPASKWMCACVLYLTYPSRLKTDQATRSRRHASATVRNSNDSNGIRTRLQ</sequence>
<gene>
    <name evidence="2" type="ORF">HanXRQr2_Chr04g0160911</name>
</gene>
<comment type="caution">
    <text evidence="2">The sequence shown here is derived from an EMBL/GenBank/DDBJ whole genome shotgun (WGS) entry which is preliminary data.</text>
</comment>
<evidence type="ECO:0000256" key="1">
    <source>
        <dbReference type="SAM" id="MobiDB-lite"/>
    </source>
</evidence>
<feature type="region of interest" description="Disordered" evidence="1">
    <location>
        <begin position="45"/>
        <end position="71"/>
    </location>
</feature>
<accession>A0A9K3J8A6</accession>
<proteinExistence type="predicted"/>
<reference evidence="2" key="1">
    <citation type="journal article" date="2017" name="Nature">
        <title>The sunflower genome provides insights into oil metabolism, flowering and Asterid evolution.</title>
        <authorList>
            <person name="Badouin H."/>
            <person name="Gouzy J."/>
            <person name="Grassa C.J."/>
            <person name="Murat F."/>
            <person name="Staton S.E."/>
            <person name="Cottret L."/>
            <person name="Lelandais-Briere C."/>
            <person name="Owens G.L."/>
            <person name="Carrere S."/>
            <person name="Mayjonade B."/>
            <person name="Legrand L."/>
            <person name="Gill N."/>
            <person name="Kane N.C."/>
            <person name="Bowers J.E."/>
            <person name="Hubner S."/>
            <person name="Bellec A."/>
            <person name="Berard A."/>
            <person name="Berges H."/>
            <person name="Blanchet N."/>
            <person name="Boniface M.C."/>
            <person name="Brunel D."/>
            <person name="Catrice O."/>
            <person name="Chaidir N."/>
            <person name="Claudel C."/>
            <person name="Donnadieu C."/>
            <person name="Faraut T."/>
            <person name="Fievet G."/>
            <person name="Helmstetter N."/>
            <person name="King M."/>
            <person name="Knapp S.J."/>
            <person name="Lai Z."/>
            <person name="Le Paslier M.C."/>
            <person name="Lippi Y."/>
            <person name="Lorenzon L."/>
            <person name="Mandel J.R."/>
            <person name="Marage G."/>
            <person name="Marchand G."/>
            <person name="Marquand E."/>
            <person name="Bret-Mestries E."/>
            <person name="Morien E."/>
            <person name="Nambeesan S."/>
            <person name="Nguyen T."/>
            <person name="Pegot-Espagnet P."/>
            <person name="Pouilly N."/>
            <person name="Raftis F."/>
            <person name="Sallet E."/>
            <person name="Schiex T."/>
            <person name="Thomas J."/>
            <person name="Vandecasteele C."/>
            <person name="Vares D."/>
            <person name="Vear F."/>
            <person name="Vautrin S."/>
            <person name="Crespi M."/>
            <person name="Mangin B."/>
            <person name="Burke J.M."/>
            <person name="Salse J."/>
            <person name="Munos S."/>
            <person name="Vincourt P."/>
            <person name="Rieseberg L.H."/>
            <person name="Langlade N.B."/>
        </authorList>
    </citation>
    <scope>NUCLEOTIDE SEQUENCE</scope>
    <source>
        <tissue evidence="2">Leaves</tissue>
    </source>
</reference>
<organism evidence="2 3">
    <name type="scientific">Helianthus annuus</name>
    <name type="common">Common sunflower</name>
    <dbReference type="NCBI Taxonomy" id="4232"/>
    <lineage>
        <taxon>Eukaryota</taxon>
        <taxon>Viridiplantae</taxon>
        <taxon>Streptophyta</taxon>
        <taxon>Embryophyta</taxon>
        <taxon>Tracheophyta</taxon>
        <taxon>Spermatophyta</taxon>
        <taxon>Magnoliopsida</taxon>
        <taxon>eudicotyledons</taxon>
        <taxon>Gunneridae</taxon>
        <taxon>Pentapetalae</taxon>
        <taxon>asterids</taxon>
        <taxon>campanulids</taxon>
        <taxon>Asterales</taxon>
        <taxon>Asteraceae</taxon>
        <taxon>Asteroideae</taxon>
        <taxon>Heliantheae alliance</taxon>
        <taxon>Heliantheae</taxon>
        <taxon>Helianthus</taxon>
    </lineage>
</organism>
<protein>
    <submittedName>
        <fullName evidence="2">Uncharacterized protein</fullName>
    </submittedName>
</protein>